<keyword evidence="3" id="KW-0695">RNA-directed DNA polymerase</keyword>
<keyword evidence="3" id="KW-0808">Transferase</keyword>
<name>A0A699HLS4_TANCI</name>
<reference evidence="3" key="1">
    <citation type="journal article" date="2019" name="Sci. Rep.">
        <title>Draft genome of Tanacetum cinerariifolium, the natural source of mosquito coil.</title>
        <authorList>
            <person name="Yamashiro T."/>
            <person name="Shiraishi A."/>
            <person name="Satake H."/>
            <person name="Nakayama K."/>
        </authorList>
    </citation>
    <scope>NUCLEOTIDE SEQUENCE</scope>
</reference>
<protein>
    <submittedName>
        <fullName evidence="3">Reverse transcriptase domain-containing protein</fullName>
    </submittedName>
</protein>
<evidence type="ECO:0000259" key="1">
    <source>
        <dbReference type="Pfam" id="PF17919"/>
    </source>
</evidence>
<dbReference type="InterPro" id="IPR021109">
    <property type="entry name" value="Peptidase_aspartic_dom_sf"/>
</dbReference>
<evidence type="ECO:0000313" key="3">
    <source>
        <dbReference type="EMBL" id="GEY32038.1"/>
    </source>
</evidence>
<gene>
    <name evidence="2" type="ORF">Tci_046913</name>
    <name evidence="3" type="ORF">Tci_404012</name>
</gene>
<dbReference type="Pfam" id="PF17919">
    <property type="entry name" value="RT_RNaseH_2"/>
    <property type="match status" value="1"/>
</dbReference>
<organism evidence="3">
    <name type="scientific">Tanacetum cinerariifolium</name>
    <name type="common">Dalmatian daisy</name>
    <name type="synonym">Chrysanthemum cinerariifolium</name>
    <dbReference type="NCBI Taxonomy" id="118510"/>
    <lineage>
        <taxon>Eukaryota</taxon>
        <taxon>Viridiplantae</taxon>
        <taxon>Streptophyta</taxon>
        <taxon>Embryophyta</taxon>
        <taxon>Tracheophyta</taxon>
        <taxon>Spermatophyta</taxon>
        <taxon>Magnoliopsida</taxon>
        <taxon>eudicotyledons</taxon>
        <taxon>Gunneridae</taxon>
        <taxon>Pentapetalae</taxon>
        <taxon>asterids</taxon>
        <taxon>campanulids</taxon>
        <taxon>Asterales</taxon>
        <taxon>Asteraceae</taxon>
        <taxon>Asteroideae</taxon>
        <taxon>Anthemideae</taxon>
        <taxon>Anthemidinae</taxon>
        <taxon>Tanacetum</taxon>
    </lineage>
</organism>
<dbReference type="SUPFAM" id="SSF56672">
    <property type="entry name" value="DNA/RNA polymerases"/>
    <property type="match status" value="1"/>
</dbReference>
<dbReference type="InterPro" id="IPR041577">
    <property type="entry name" value="RT_RNaseH_2"/>
</dbReference>
<sequence>MRRTAVKHLVADRVAAGIVEYKLNRANAGGNAGGNARGKARGNVGGNAGGNVEGNVALEWRCAHRMVTLEYKKIERLSTNLTTLIDITPSALDANYDVELADGKVVSTSTILRGCTLNLLNHLFKIDLLPIKLGSFVVIGMDWLSEHRVIIICGDKIVRIPYNNKMLTIKGDTGKSRLSVISCIKAQSTSREDVSYFWHITLIGNLADSSSRVSDSSSTWGNTGGTCTVSQERTQGTPEDYPRIAKEGPVVHKFSNALILALPKGTKDFVVYCDASLNGLGAMLMQRDKVIAYASQQLKTHEENYTTHD</sequence>
<keyword evidence="3" id="KW-0548">Nucleotidyltransferase</keyword>
<comment type="caution">
    <text evidence="3">The sequence shown here is derived from an EMBL/GenBank/DDBJ whole genome shotgun (WGS) entry which is preliminary data.</text>
</comment>
<dbReference type="EMBL" id="BKCJ010168851">
    <property type="protein sequence ID" value="GEY32038.1"/>
    <property type="molecule type" value="Genomic_DNA"/>
</dbReference>
<dbReference type="GO" id="GO:0003964">
    <property type="term" value="F:RNA-directed DNA polymerase activity"/>
    <property type="evidence" value="ECO:0007669"/>
    <property type="project" value="UniProtKB-KW"/>
</dbReference>
<dbReference type="InterPro" id="IPR043502">
    <property type="entry name" value="DNA/RNA_pol_sf"/>
</dbReference>
<feature type="domain" description="Reverse transcriptase/retrotransposon-derived protein RNase H-like" evidence="1">
    <location>
        <begin position="252"/>
        <end position="309"/>
    </location>
</feature>
<dbReference type="EMBL" id="BKCJ010006979">
    <property type="protein sequence ID" value="GEU74935.1"/>
    <property type="molecule type" value="Genomic_DNA"/>
</dbReference>
<dbReference type="Pfam" id="PF08284">
    <property type="entry name" value="RVP_2"/>
    <property type="match status" value="1"/>
</dbReference>
<dbReference type="AlphaFoldDB" id="A0A699HLS4"/>
<dbReference type="PANTHER" id="PTHR34072:SF52">
    <property type="entry name" value="RIBONUCLEASE H"/>
    <property type="match status" value="1"/>
</dbReference>
<dbReference type="Gene3D" id="2.40.70.10">
    <property type="entry name" value="Acid Proteases"/>
    <property type="match status" value="1"/>
</dbReference>
<dbReference type="PANTHER" id="PTHR34072">
    <property type="entry name" value="ENZYMATIC POLYPROTEIN-RELATED"/>
    <property type="match status" value="1"/>
</dbReference>
<proteinExistence type="predicted"/>
<accession>A0A699HLS4</accession>
<evidence type="ECO:0000313" key="2">
    <source>
        <dbReference type="EMBL" id="GEU74935.1"/>
    </source>
</evidence>